<feature type="transmembrane region" description="Helical" evidence="1">
    <location>
        <begin position="73"/>
        <end position="92"/>
    </location>
</feature>
<feature type="transmembrane region" description="Helical" evidence="1">
    <location>
        <begin position="121"/>
        <end position="138"/>
    </location>
</feature>
<protein>
    <submittedName>
        <fullName evidence="2">Uncharacterized protein</fullName>
    </submittedName>
</protein>
<dbReference type="AlphaFoldDB" id="A4VQY1"/>
<dbReference type="KEGG" id="psa:PST_3759"/>
<feature type="transmembrane region" description="Helical" evidence="1">
    <location>
        <begin position="145"/>
        <end position="163"/>
    </location>
</feature>
<reference evidence="2 3" key="1">
    <citation type="journal article" date="2008" name="Proc. Natl. Acad. Sci. U.S.A.">
        <title>Nitrogen fixation island and rhizosphere competence traits in the genome of root-associated Pseudomonas stutzeri A1501.</title>
        <authorList>
            <person name="Yan Y."/>
            <person name="Yang J."/>
            <person name="Dou Y."/>
            <person name="Chen M."/>
            <person name="Ping S."/>
            <person name="Peng J."/>
            <person name="Lu W."/>
            <person name="Zhang W."/>
            <person name="Yao Z."/>
            <person name="Li H."/>
            <person name="Liu W."/>
            <person name="He S."/>
            <person name="Geng L."/>
            <person name="Zhang X."/>
            <person name="Yang F."/>
            <person name="Yu H."/>
            <person name="Zhan Y."/>
            <person name="Li D."/>
            <person name="Lin Z."/>
            <person name="Wang Y."/>
            <person name="Elmerich C."/>
            <person name="Lin M."/>
            <person name="Jin Q."/>
        </authorList>
    </citation>
    <scope>NUCLEOTIDE SEQUENCE [LARGE SCALE GENOMIC DNA]</scope>
    <source>
        <strain evidence="2 3">A1501</strain>
    </source>
</reference>
<dbReference type="EMBL" id="CP000304">
    <property type="protein sequence ID" value="ABP81382.1"/>
    <property type="molecule type" value="Genomic_DNA"/>
</dbReference>
<accession>A4VQY1</accession>
<evidence type="ECO:0000256" key="1">
    <source>
        <dbReference type="SAM" id="Phobius"/>
    </source>
</evidence>
<evidence type="ECO:0000313" key="3">
    <source>
        <dbReference type="Proteomes" id="UP000000233"/>
    </source>
</evidence>
<keyword evidence="1" id="KW-0472">Membrane</keyword>
<keyword evidence="3" id="KW-1185">Reference proteome</keyword>
<organism evidence="2 3">
    <name type="scientific">Stutzerimonas stutzeri (strain A1501)</name>
    <name type="common">Pseudomonas stutzeri</name>
    <dbReference type="NCBI Taxonomy" id="379731"/>
    <lineage>
        <taxon>Bacteria</taxon>
        <taxon>Pseudomonadati</taxon>
        <taxon>Pseudomonadota</taxon>
        <taxon>Gammaproteobacteria</taxon>
        <taxon>Pseudomonadales</taxon>
        <taxon>Pseudomonadaceae</taxon>
        <taxon>Stutzerimonas</taxon>
    </lineage>
</organism>
<evidence type="ECO:0000313" key="2">
    <source>
        <dbReference type="EMBL" id="ABP81382.1"/>
    </source>
</evidence>
<gene>
    <name evidence="2" type="ordered locus">PST_3759</name>
</gene>
<keyword evidence="1" id="KW-0812">Transmembrane</keyword>
<proteinExistence type="predicted"/>
<feature type="transmembrane region" description="Helical" evidence="1">
    <location>
        <begin position="175"/>
        <end position="193"/>
    </location>
</feature>
<dbReference type="HOGENOM" id="CLU_113715_0_0_6"/>
<keyword evidence="1" id="KW-1133">Transmembrane helix</keyword>
<sequence length="207" mass="21705">MNAPMELLQSLLLTLAAAASAIQIGRARRRYDEADQPALFSAMLAFILAAASGATGLAGGLAEAQQWLERATLLLGLPLLALAALTLARRWAWSRPNWGRVVLGLCVFFELARQLGWSEPYTLGLLLASALLVIYAAVLQWPERLPSGAGVAAGVLLLLMLPIPSGSAIDNPLAGAEPLLLAIASPLLALLLLRLPGSTGEQQPTAT</sequence>
<dbReference type="eggNOG" id="ENOG50349B7">
    <property type="taxonomic scope" value="Bacteria"/>
</dbReference>
<dbReference type="Proteomes" id="UP000000233">
    <property type="component" value="Chromosome"/>
</dbReference>
<feature type="transmembrane region" description="Helical" evidence="1">
    <location>
        <begin position="37"/>
        <end position="61"/>
    </location>
</feature>
<name>A4VQY1_STUS1</name>